<proteinExistence type="predicted"/>
<dbReference type="PROSITE" id="PS51257">
    <property type="entry name" value="PROKAR_LIPOPROTEIN"/>
    <property type="match status" value="1"/>
</dbReference>
<evidence type="ECO:0000313" key="3">
    <source>
        <dbReference type="EMBL" id="HER95778.1"/>
    </source>
</evidence>
<organism evidence="3">
    <name type="scientific">Rhodothermus marinus</name>
    <name type="common">Rhodothermus obamensis</name>
    <dbReference type="NCBI Taxonomy" id="29549"/>
    <lineage>
        <taxon>Bacteria</taxon>
        <taxon>Pseudomonadati</taxon>
        <taxon>Rhodothermota</taxon>
        <taxon>Rhodothermia</taxon>
        <taxon>Rhodothermales</taxon>
        <taxon>Rhodothermaceae</taxon>
        <taxon>Rhodothermus</taxon>
    </lineage>
</organism>
<protein>
    <submittedName>
        <fullName evidence="3">FAD-binding oxidoreductase</fullName>
    </submittedName>
</protein>
<keyword evidence="1" id="KW-0732">Signal</keyword>
<comment type="caution">
    <text evidence="3">The sequence shown here is derived from an EMBL/GenBank/DDBJ whole genome shotgun (WGS) entry which is preliminary data.</text>
</comment>
<dbReference type="PANTHER" id="PTHR13847:SF261">
    <property type="entry name" value="FAD-DEPENDENT OXIDOREDUCTASE FAMILY PROTEIN"/>
    <property type="match status" value="1"/>
</dbReference>
<name>A0A7V2AZZ6_RHOMR</name>
<dbReference type="PANTHER" id="PTHR13847">
    <property type="entry name" value="SARCOSINE DEHYDROGENASE-RELATED"/>
    <property type="match status" value="1"/>
</dbReference>
<sequence>MQASPRIAVVGAGLAGACAAFALAPYATVTVFEASSSQAEAFRAQGGLVHPLMTRRARPNWRHEEALQALERLLEATGVRVQRGLLRVAFEARQYTDFQEAARRYPQWASWLAPEAVRDHFPQVHAPYGALWIPSGLLVPVATLIQSLLAHAGVPVHRGVEILDWQETATEVVLQAANGAAYTFDYVVLAPGYGYVRHPELARLPLQGVKGQAIALSSLPELGHLPPVVANVHVVFGPDHLHVGSSYELTFSSLAPSPAQSLQLQEQAAYWVPAIARATFKEAWVGVRVIRPLQPLPVLSPLPSRRRVWLFSALGSRGLLFAPLLASWLPKVLFEPERLPPEVRLTRA</sequence>
<accession>A0A7V2AZZ6</accession>
<dbReference type="Gene3D" id="3.30.9.10">
    <property type="entry name" value="D-Amino Acid Oxidase, subunit A, domain 2"/>
    <property type="match status" value="1"/>
</dbReference>
<evidence type="ECO:0000259" key="2">
    <source>
        <dbReference type="Pfam" id="PF01266"/>
    </source>
</evidence>
<dbReference type="AlphaFoldDB" id="A0A7V2AZZ6"/>
<dbReference type="InterPro" id="IPR036188">
    <property type="entry name" value="FAD/NAD-bd_sf"/>
</dbReference>
<gene>
    <name evidence="3" type="ORF">ENO59_04590</name>
</gene>
<dbReference type="SUPFAM" id="SSF51905">
    <property type="entry name" value="FAD/NAD(P)-binding domain"/>
    <property type="match status" value="1"/>
</dbReference>
<dbReference type="Pfam" id="PF01266">
    <property type="entry name" value="DAO"/>
    <property type="match status" value="1"/>
</dbReference>
<dbReference type="GO" id="GO:0005737">
    <property type="term" value="C:cytoplasm"/>
    <property type="evidence" value="ECO:0007669"/>
    <property type="project" value="TreeGrafter"/>
</dbReference>
<feature type="signal peptide" evidence="1">
    <location>
        <begin position="1"/>
        <end position="22"/>
    </location>
</feature>
<feature type="domain" description="FAD dependent oxidoreductase" evidence="2">
    <location>
        <begin position="6"/>
        <end position="329"/>
    </location>
</feature>
<dbReference type="InterPro" id="IPR006076">
    <property type="entry name" value="FAD-dep_OxRdtase"/>
</dbReference>
<dbReference type="Gene3D" id="3.50.50.60">
    <property type="entry name" value="FAD/NAD(P)-binding domain"/>
    <property type="match status" value="1"/>
</dbReference>
<reference evidence="3" key="1">
    <citation type="journal article" date="2020" name="mSystems">
        <title>Genome- and Community-Level Interaction Insights into Carbon Utilization and Element Cycling Functions of Hydrothermarchaeota in Hydrothermal Sediment.</title>
        <authorList>
            <person name="Zhou Z."/>
            <person name="Liu Y."/>
            <person name="Xu W."/>
            <person name="Pan J."/>
            <person name="Luo Z.H."/>
            <person name="Li M."/>
        </authorList>
    </citation>
    <scope>NUCLEOTIDE SEQUENCE [LARGE SCALE GENOMIC DNA]</scope>
    <source>
        <strain evidence="3">SpSt-143</strain>
    </source>
</reference>
<dbReference type="EMBL" id="DSGB01000004">
    <property type="protein sequence ID" value="HER95778.1"/>
    <property type="molecule type" value="Genomic_DNA"/>
</dbReference>
<evidence type="ECO:0000256" key="1">
    <source>
        <dbReference type="SAM" id="SignalP"/>
    </source>
</evidence>
<feature type="chain" id="PRO_5030676459" evidence="1">
    <location>
        <begin position="23"/>
        <end position="348"/>
    </location>
</feature>